<protein>
    <submittedName>
        <fullName evidence="1">Uncharacterized protein</fullName>
    </submittedName>
</protein>
<comment type="caution">
    <text evidence="1">The sequence shown here is derived from an EMBL/GenBank/DDBJ whole genome shotgun (WGS) entry which is preliminary data.</text>
</comment>
<dbReference type="EMBL" id="QZCE01000002">
    <property type="protein sequence ID" value="NEZ64374.1"/>
    <property type="molecule type" value="Genomic_DNA"/>
</dbReference>
<organism evidence="1 2">
    <name type="scientific">Adonisia turfae CCMR0082</name>
    <dbReference type="NCBI Taxonomy" id="2304604"/>
    <lineage>
        <taxon>Bacteria</taxon>
        <taxon>Bacillati</taxon>
        <taxon>Cyanobacteriota</taxon>
        <taxon>Adonisia</taxon>
        <taxon>Adonisia turfae</taxon>
    </lineage>
</organism>
<dbReference type="Proteomes" id="UP000473574">
    <property type="component" value="Unassembled WGS sequence"/>
</dbReference>
<gene>
    <name evidence="1" type="ORF">D0962_16510</name>
</gene>
<reference evidence="1 2" key="1">
    <citation type="journal article" date="2020" name="Microb. Ecol.">
        <title>Ecogenomics of the Marine Benthic Filamentous Cyanobacterium Adonisia.</title>
        <authorList>
            <person name="Walter J.M."/>
            <person name="Coutinho F.H."/>
            <person name="Leomil L."/>
            <person name="Hargreaves P.I."/>
            <person name="Campeao M.E."/>
            <person name="Vieira V.V."/>
            <person name="Silva B.S."/>
            <person name="Fistarol G.O."/>
            <person name="Salomon P.S."/>
            <person name="Sawabe T."/>
            <person name="Mino S."/>
            <person name="Hosokawa M."/>
            <person name="Miyashita H."/>
            <person name="Maruyama F."/>
            <person name="van Verk M.C."/>
            <person name="Dutilh B.E."/>
            <person name="Thompson C.C."/>
            <person name="Thompson F.L."/>
        </authorList>
    </citation>
    <scope>NUCLEOTIDE SEQUENCE [LARGE SCALE GENOMIC DNA]</scope>
    <source>
        <strain evidence="1 2">CCMR0082</strain>
    </source>
</reference>
<name>A0A6M0S7E5_9CYAN</name>
<evidence type="ECO:0000313" key="1">
    <source>
        <dbReference type="EMBL" id="NEZ64374.1"/>
    </source>
</evidence>
<sequence>MESKEPVDLSNPLLQGLACAALSPGLRKILVFDAPITSLTMAAQNLAWMLKQTTHCQITQVQLGMVETEESLWGGLTLPQEKADQPFAWQPGSLAEGRDNALKLVIIPDLARLSLATARACVALMGSNVAYLERHGHQDSWQPNLCWLAGCARQDIGLVSAHLLDRFALRLSHQDWGQDDREAKIRQ</sequence>
<dbReference type="AlphaFoldDB" id="A0A6M0S7E5"/>
<proteinExistence type="predicted"/>
<accession>A0A6M0S7E5</accession>
<evidence type="ECO:0000313" key="2">
    <source>
        <dbReference type="Proteomes" id="UP000473574"/>
    </source>
</evidence>
<dbReference type="RefSeq" id="WP_163664599.1">
    <property type="nucleotide sequence ID" value="NZ_QZCE01000002.1"/>
</dbReference>